<feature type="compositionally biased region" description="Basic and acidic residues" evidence="1">
    <location>
        <begin position="233"/>
        <end position="244"/>
    </location>
</feature>
<feature type="compositionally biased region" description="Low complexity" evidence="1">
    <location>
        <begin position="444"/>
        <end position="453"/>
    </location>
</feature>
<evidence type="ECO:0000256" key="1">
    <source>
        <dbReference type="SAM" id="MobiDB-lite"/>
    </source>
</evidence>
<feature type="region of interest" description="Disordered" evidence="1">
    <location>
        <begin position="215"/>
        <end position="275"/>
    </location>
</feature>
<feature type="compositionally biased region" description="Basic and acidic residues" evidence="1">
    <location>
        <begin position="136"/>
        <end position="147"/>
    </location>
</feature>
<dbReference type="EMBL" id="JAXOVC010000008">
    <property type="protein sequence ID" value="KAK4498400.1"/>
    <property type="molecule type" value="Genomic_DNA"/>
</dbReference>
<feature type="region of interest" description="Disordered" evidence="1">
    <location>
        <begin position="503"/>
        <end position="528"/>
    </location>
</feature>
<evidence type="ECO:0000313" key="4">
    <source>
        <dbReference type="Proteomes" id="UP001305779"/>
    </source>
</evidence>
<sequence length="838" mass="92048">MGGTTVDEVRSQPSISSSLRTVSYAETKEGAPPTKVASLTSHTPAEAESPPRSSYHSSQTGSLRAPSHHRPIPHDTSSLRSADLIKRDSGIAPSIATTESCLSVPASEGGRGAAKEPSLPTILVQDEEPAAGTSVDRSRSPFGQRKERLPRRQAKSASPARMNRNDSFKGIQSTLPAASADDLNLGDLTTDKVTFSTRGSLMFGGKKMQELIASKGDDKARLDGTTTPIPGEAAKEYPKSEVEQHAPQTAAPKEDTAQNGEPARTGLKTGRRQPSMKMLQAAIQGGRVLSAEEMTLSLNVRSMYEHGNENATEWINAVQPMDGLVTGRTTPATTMRDTPTPDAMNGDLSVSKIRGPASKRSSRTSQVADPRSSYYSKEATELAGGIEDWGDVDGQYVDRYGFIHADRLVPRSSGSSSREPGRGMQRVATSLRVESDQPRKKGRGASSTRSARSVPPKDSKEWTPRKKGPGSIHSTYTQTSSRSPNPFRSRTKRVLAGASDMLTLPPGLADIDEDADAGKTASSLKQREWAREEKWQKMARMVRRKGEGKGGGMHFDFDTTDSKVIERTWKGIPDRWRATAWHSFLSASAKKRKIGVTDEELIGQFHKLQAMSSADDLQIDVDVPRTVNMHIMFRRRYRGGQRLLFRVLHAVSLYFPDTGYVQGMASLAATLLCYFDEENAFVMMVRLWQLRGLEQLFQNGFEGLMTCLSEFETQWLRGGDIATKLQDLGIDSTAYGTRWYLTLFNMSIPFPAQLRVWDVFMLLGDQPSNETGAFAGADLDVLHATSAALVDATREILLDSDFENAMKVLTSFVPIKDEDLLMRVARAEWKMKKKMDGK</sequence>
<feature type="compositionally biased region" description="Polar residues" evidence="1">
    <location>
        <begin position="11"/>
        <end position="21"/>
    </location>
</feature>
<gene>
    <name evidence="3" type="ORF">PRZ48_011058</name>
</gene>
<dbReference type="Gene3D" id="1.10.472.80">
    <property type="entry name" value="Ypt/Rab-GAP domain of gyp1p, domain 3"/>
    <property type="match status" value="1"/>
</dbReference>
<feature type="compositionally biased region" description="Polar residues" evidence="1">
    <location>
        <begin position="51"/>
        <end position="62"/>
    </location>
</feature>
<proteinExistence type="predicted"/>
<dbReference type="Pfam" id="PF00566">
    <property type="entry name" value="RabGAP-TBC"/>
    <property type="match status" value="1"/>
</dbReference>
<dbReference type="PROSITE" id="PS50086">
    <property type="entry name" value="TBC_RABGAP"/>
    <property type="match status" value="1"/>
</dbReference>
<dbReference type="InterPro" id="IPR035969">
    <property type="entry name" value="Rab-GAP_TBC_sf"/>
</dbReference>
<feature type="region of interest" description="Disordered" evidence="1">
    <location>
        <begin position="409"/>
        <end position="488"/>
    </location>
</feature>
<reference evidence="3 4" key="1">
    <citation type="journal article" date="2023" name="G3 (Bethesda)">
        <title>A chromosome-level genome assembly of Zasmidium syzygii isolated from banana leaves.</title>
        <authorList>
            <person name="van Westerhoven A.C."/>
            <person name="Mehrabi R."/>
            <person name="Talebi R."/>
            <person name="Steentjes M.B.F."/>
            <person name="Corcolon B."/>
            <person name="Chong P.A."/>
            <person name="Kema G.H.J."/>
            <person name="Seidl M.F."/>
        </authorList>
    </citation>
    <scope>NUCLEOTIDE SEQUENCE [LARGE SCALE GENOMIC DNA]</scope>
    <source>
        <strain evidence="3 4">P124</strain>
    </source>
</reference>
<feature type="compositionally biased region" description="Polar residues" evidence="1">
    <location>
        <begin position="472"/>
        <end position="488"/>
    </location>
</feature>
<dbReference type="PANTHER" id="PTHR47219">
    <property type="entry name" value="RAB GTPASE-ACTIVATING PROTEIN 1-LIKE"/>
    <property type="match status" value="1"/>
</dbReference>
<feature type="compositionally biased region" description="Low complexity" evidence="1">
    <location>
        <begin position="332"/>
        <end position="344"/>
    </location>
</feature>
<comment type="caution">
    <text evidence="3">The sequence shown here is derived from an EMBL/GenBank/DDBJ whole genome shotgun (WGS) entry which is preliminary data.</text>
</comment>
<dbReference type="SUPFAM" id="SSF47923">
    <property type="entry name" value="Ypt/Rab-GAP domain of gyp1p"/>
    <property type="match status" value="2"/>
</dbReference>
<dbReference type="Proteomes" id="UP001305779">
    <property type="component" value="Unassembled WGS sequence"/>
</dbReference>
<dbReference type="InterPro" id="IPR050302">
    <property type="entry name" value="Rab_GAP_TBC_domain"/>
</dbReference>
<evidence type="ECO:0000313" key="3">
    <source>
        <dbReference type="EMBL" id="KAK4498400.1"/>
    </source>
</evidence>
<dbReference type="Gene3D" id="1.10.8.270">
    <property type="entry name" value="putative rabgap domain of human tbc1 domain family member 14 like domains"/>
    <property type="match status" value="1"/>
</dbReference>
<dbReference type="InterPro" id="IPR000195">
    <property type="entry name" value="Rab-GAP-TBC_dom"/>
</dbReference>
<feature type="domain" description="Rab-GAP TBC" evidence="2">
    <location>
        <begin position="571"/>
        <end position="764"/>
    </location>
</feature>
<feature type="region of interest" description="Disordered" evidence="1">
    <location>
        <begin position="332"/>
        <end position="374"/>
    </location>
</feature>
<name>A0ABR0EAW2_ZASCE</name>
<dbReference type="SMART" id="SM00164">
    <property type="entry name" value="TBC"/>
    <property type="match status" value="1"/>
</dbReference>
<keyword evidence="4" id="KW-1185">Reference proteome</keyword>
<dbReference type="PANTHER" id="PTHR47219:SF9">
    <property type="entry name" value="GTPASE ACTIVATING PROTEIN AND CENTROSOME-ASSOCIATED, ISOFORM B"/>
    <property type="match status" value="1"/>
</dbReference>
<evidence type="ECO:0000259" key="2">
    <source>
        <dbReference type="PROSITE" id="PS50086"/>
    </source>
</evidence>
<feature type="region of interest" description="Disordered" evidence="1">
    <location>
        <begin position="1"/>
        <end position="184"/>
    </location>
</feature>
<organism evidence="3 4">
    <name type="scientific">Zasmidium cellare</name>
    <name type="common">Wine cellar mold</name>
    <name type="synonym">Racodium cellare</name>
    <dbReference type="NCBI Taxonomy" id="395010"/>
    <lineage>
        <taxon>Eukaryota</taxon>
        <taxon>Fungi</taxon>
        <taxon>Dikarya</taxon>
        <taxon>Ascomycota</taxon>
        <taxon>Pezizomycotina</taxon>
        <taxon>Dothideomycetes</taxon>
        <taxon>Dothideomycetidae</taxon>
        <taxon>Mycosphaerellales</taxon>
        <taxon>Mycosphaerellaceae</taxon>
        <taxon>Zasmidium</taxon>
    </lineage>
</organism>
<accession>A0ABR0EAW2</accession>
<protein>
    <recommendedName>
        <fullName evidence="2">Rab-GAP TBC domain-containing protein</fullName>
    </recommendedName>
</protein>
<feature type="compositionally biased region" description="Basic and acidic residues" evidence="1">
    <location>
        <begin position="455"/>
        <end position="464"/>
    </location>
</feature>